<dbReference type="Proteomes" id="UP000617340">
    <property type="component" value="Unassembled WGS sequence"/>
</dbReference>
<organism evidence="16 17">
    <name type="scientific">Vespula germanica</name>
    <name type="common">German yellow jacket</name>
    <name type="synonym">Paravespula germanica</name>
    <dbReference type="NCBI Taxonomy" id="30212"/>
    <lineage>
        <taxon>Eukaryota</taxon>
        <taxon>Metazoa</taxon>
        <taxon>Ecdysozoa</taxon>
        <taxon>Arthropoda</taxon>
        <taxon>Hexapoda</taxon>
        <taxon>Insecta</taxon>
        <taxon>Pterygota</taxon>
        <taxon>Neoptera</taxon>
        <taxon>Endopterygota</taxon>
        <taxon>Hymenoptera</taxon>
        <taxon>Apocrita</taxon>
        <taxon>Aculeata</taxon>
        <taxon>Vespoidea</taxon>
        <taxon>Vespidae</taxon>
        <taxon>Vespinae</taxon>
        <taxon>Vespula</taxon>
    </lineage>
</organism>
<feature type="domain" description="Integrin beta subunit cytoplasmic" evidence="15">
    <location>
        <begin position="650"/>
        <end position="697"/>
    </location>
</feature>
<dbReference type="Gene3D" id="2.170.300.10">
    <property type="entry name" value="Tie2 ligand-binding domain superfamily"/>
    <property type="match status" value="1"/>
</dbReference>
<evidence type="ECO:0000256" key="12">
    <source>
        <dbReference type="RuleBase" id="RU000633"/>
    </source>
</evidence>
<dbReference type="GO" id="GO:0007160">
    <property type="term" value="P:cell-matrix adhesion"/>
    <property type="evidence" value="ECO:0007669"/>
    <property type="project" value="TreeGrafter"/>
</dbReference>
<reference evidence="16" key="1">
    <citation type="journal article" date="2020" name="G3 (Bethesda)">
        <title>High-Quality Assemblies for Three Invasive Social Wasps from the &lt;i&gt;Vespula&lt;/i&gt; Genus.</title>
        <authorList>
            <person name="Harrop T.W.R."/>
            <person name="Guhlin J."/>
            <person name="McLaughlin G.M."/>
            <person name="Permina E."/>
            <person name="Stockwell P."/>
            <person name="Gilligan J."/>
            <person name="Le Lec M.F."/>
            <person name="Gruber M.A.M."/>
            <person name="Quinn O."/>
            <person name="Lovegrove M."/>
            <person name="Duncan E.J."/>
            <person name="Remnant E.J."/>
            <person name="Van Eeckhoven J."/>
            <person name="Graham B."/>
            <person name="Knapp R.A."/>
            <person name="Langford K.W."/>
            <person name="Kronenberg Z."/>
            <person name="Press M.O."/>
            <person name="Eacker S.M."/>
            <person name="Wilson-Rankin E.E."/>
            <person name="Purcell J."/>
            <person name="Lester P.J."/>
            <person name="Dearden P.K."/>
        </authorList>
    </citation>
    <scope>NUCLEOTIDE SEQUENCE</scope>
    <source>
        <strain evidence="16">Linc-1</strain>
    </source>
</reference>
<dbReference type="Gene3D" id="3.40.50.720">
    <property type="entry name" value="NAD(P)-binding Rossmann-like Domain"/>
    <property type="match status" value="1"/>
</dbReference>
<comment type="subcellular location">
    <subcellularLocation>
        <location evidence="12">Cell membrane</location>
        <topology evidence="12">Single-pass type I membrane protein</topology>
    </subcellularLocation>
    <subcellularLocation>
        <location evidence="1">Membrane</location>
        <topology evidence="1">Single-pass type I membrane protein</topology>
    </subcellularLocation>
</comment>
<keyword evidence="5" id="KW-0677">Repeat</keyword>
<proteinExistence type="inferred from homology"/>
<feature type="transmembrane region" description="Helical" evidence="13">
    <location>
        <begin position="628"/>
        <end position="649"/>
    </location>
</feature>
<evidence type="ECO:0000256" key="6">
    <source>
        <dbReference type="ARBA" id="ARBA00022889"/>
    </source>
</evidence>
<dbReference type="InterPro" id="IPR015812">
    <property type="entry name" value="Integrin_bsu"/>
</dbReference>
<evidence type="ECO:0000256" key="2">
    <source>
        <dbReference type="ARBA" id="ARBA00007449"/>
    </source>
</evidence>
<dbReference type="SUPFAM" id="SSF51735">
    <property type="entry name" value="NAD(P)-binding Rossmann-fold domains"/>
    <property type="match status" value="1"/>
</dbReference>
<dbReference type="Gene3D" id="2.10.25.10">
    <property type="entry name" value="Laminin"/>
    <property type="match status" value="1"/>
</dbReference>
<keyword evidence="3 12" id="KW-0812">Transmembrane</keyword>
<gene>
    <name evidence="16" type="ORF">HZH68_015431</name>
</gene>
<evidence type="ECO:0000256" key="1">
    <source>
        <dbReference type="ARBA" id="ARBA00004479"/>
    </source>
</evidence>
<dbReference type="InterPro" id="IPR014836">
    <property type="entry name" value="Integrin_bsu_cyt_dom"/>
</dbReference>
<dbReference type="Gene3D" id="3.40.50.410">
    <property type="entry name" value="von Willebrand factor, type A domain"/>
    <property type="match status" value="1"/>
</dbReference>
<keyword evidence="4" id="KW-0732">Signal</keyword>
<keyword evidence="9 13" id="KW-0472">Membrane</keyword>
<accession>A0A834J8G5</accession>
<evidence type="ECO:0000256" key="7">
    <source>
        <dbReference type="ARBA" id="ARBA00022989"/>
    </source>
</evidence>
<protein>
    <recommendedName>
        <fullName evidence="12">Integrin beta</fullName>
    </recommendedName>
</protein>
<dbReference type="GO" id="GO:0016477">
    <property type="term" value="P:cell migration"/>
    <property type="evidence" value="ECO:0007669"/>
    <property type="project" value="TreeGrafter"/>
</dbReference>
<keyword evidence="10" id="KW-1015">Disulfide bond</keyword>
<feature type="domain" description="Integrin beta subunit VWA" evidence="14">
    <location>
        <begin position="51"/>
        <end position="373"/>
    </location>
</feature>
<comment type="similarity">
    <text evidence="2 12">Belongs to the integrin beta chain family.</text>
</comment>
<evidence type="ECO:0000256" key="5">
    <source>
        <dbReference type="ARBA" id="ARBA00022737"/>
    </source>
</evidence>
<evidence type="ECO:0000256" key="11">
    <source>
        <dbReference type="ARBA" id="ARBA00023180"/>
    </source>
</evidence>
<keyword evidence="8 12" id="KW-0401">Integrin</keyword>
<comment type="caution">
    <text evidence="16">The sequence shown here is derived from an EMBL/GenBank/DDBJ whole genome shotgun (WGS) entry which is preliminary data.</text>
</comment>
<evidence type="ECO:0000259" key="15">
    <source>
        <dbReference type="SMART" id="SM01241"/>
    </source>
</evidence>
<dbReference type="PRINTS" id="PR01186">
    <property type="entry name" value="INTEGRINB"/>
</dbReference>
<evidence type="ECO:0000256" key="3">
    <source>
        <dbReference type="ARBA" id="ARBA00022692"/>
    </source>
</evidence>
<dbReference type="InterPro" id="IPR036291">
    <property type="entry name" value="NAD(P)-bd_dom_sf"/>
</dbReference>
<dbReference type="SMART" id="SM01241">
    <property type="entry name" value="Integrin_b_cyt"/>
    <property type="match status" value="1"/>
</dbReference>
<evidence type="ECO:0000313" key="16">
    <source>
        <dbReference type="EMBL" id="KAF7382512.1"/>
    </source>
</evidence>
<dbReference type="InterPro" id="IPR036465">
    <property type="entry name" value="vWFA_dom_sf"/>
</dbReference>
<evidence type="ECO:0000256" key="4">
    <source>
        <dbReference type="ARBA" id="ARBA00022729"/>
    </source>
</evidence>
<dbReference type="SMART" id="SM00187">
    <property type="entry name" value="INB"/>
    <property type="match status" value="1"/>
</dbReference>
<dbReference type="Pfam" id="PF23105">
    <property type="entry name" value="EGF_integrin"/>
    <property type="match status" value="2"/>
</dbReference>
<evidence type="ECO:0000259" key="14">
    <source>
        <dbReference type="SMART" id="SM00187"/>
    </source>
</evidence>
<evidence type="ECO:0000256" key="8">
    <source>
        <dbReference type="ARBA" id="ARBA00023037"/>
    </source>
</evidence>
<dbReference type="PANTHER" id="PTHR10082:SF59">
    <property type="entry name" value="INTEGRIN BETA-NU"/>
    <property type="match status" value="1"/>
</dbReference>
<evidence type="ECO:0000313" key="17">
    <source>
        <dbReference type="Proteomes" id="UP000617340"/>
    </source>
</evidence>
<dbReference type="GO" id="GO:0007229">
    <property type="term" value="P:integrin-mediated signaling pathway"/>
    <property type="evidence" value="ECO:0007669"/>
    <property type="project" value="UniProtKB-KW"/>
</dbReference>
<evidence type="ECO:0000256" key="9">
    <source>
        <dbReference type="ARBA" id="ARBA00023136"/>
    </source>
</evidence>
<keyword evidence="6 12" id="KW-0130">Cell adhesion</keyword>
<dbReference type="InterPro" id="IPR032695">
    <property type="entry name" value="Integrin_dom_sf"/>
</dbReference>
<dbReference type="PROSITE" id="PS00243">
    <property type="entry name" value="I_EGF_1"/>
    <property type="match status" value="3"/>
</dbReference>
<keyword evidence="7 13" id="KW-1133">Transmembrane helix</keyword>
<dbReference type="Pfam" id="PF00362">
    <property type="entry name" value="Integrin_beta"/>
    <property type="match status" value="1"/>
</dbReference>
<sequence length="697" mass="77548">MAGHVGIPKLVDYCTSKYAAVGFDEALRIELEYEGYNNINTTVVCPYFLRSTGMFGNGYSGFLPNLSPNEVAEKTITSLRCNNKYIMIPEYFQILLPFKWVFPWTCISMVLRGLVREISPIHESTVETNVINNKNKNINVKDREDGNVDNLEGGLDGVIQAIVCEDVIGWGHQARKLMLLATDGYLHFAGEGKLGGAVNRQDFKCHLDKHGQYSLAKEYDYPSLAEISRLLHDHKVNLIFAVTEDRREEYELISDLLKEKARVATLAANSSNILEIIESAYHEIVTKLVLRDNSTNPLKMEYFSNCGRDGVPIANKAECDGIQEGQVYEFKVVFSMESCPRNESLWKQTVVIDDALASEASEIIVEVELLCGCNCKDQESSHCKNGVNECGICKCDPGWSGETCDCDESSWIINRLQCIAFNGTTEICSGRGECICGRCNCDLGYKGQFCECSPCDKTDGIECGGRGTCECGTCNCIDGWKGDGCQCPSDDKLCIAPGSDEVCGNHGYCDCGHCRCNTTAPDGLFYRGTFCESSASTGGSDLCVLYDSCVNATVEGSQDVEQLCQTNTTFYQIQKVDNVNTGNEHYCFIRTIKERTTCIIPYIYHFNKDNTVTLIIADKSCRTSLHVALIPGIIFLAIVIMGIVGLCIWKCWTAIQDKREYAKFEQERQKTVYCLDENPLFKPATTRFDVPALFNDN</sequence>
<dbReference type="GO" id="GO:0007157">
    <property type="term" value="P:heterophilic cell-cell adhesion via plasma membrane cell adhesion molecules"/>
    <property type="evidence" value="ECO:0007669"/>
    <property type="project" value="UniProtKB-ARBA"/>
</dbReference>
<dbReference type="Gene3D" id="2.60.40.1510">
    <property type="entry name" value="ntegrin, alpha v. Chain A, domain 3"/>
    <property type="match status" value="1"/>
</dbReference>
<dbReference type="SUPFAM" id="SSF69179">
    <property type="entry name" value="Integrin domains"/>
    <property type="match status" value="1"/>
</dbReference>
<dbReference type="Gene3D" id="1.20.5.100">
    <property type="entry name" value="Cytochrome c1, transmembrane anchor, C-terminal"/>
    <property type="match status" value="1"/>
</dbReference>
<dbReference type="InterPro" id="IPR002369">
    <property type="entry name" value="Integrin_bsu_VWA"/>
</dbReference>
<dbReference type="SUPFAM" id="SSF53300">
    <property type="entry name" value="vWA-like"/>
    <property type="match status" value="1"/>
</dbReference>
<dbReference type="GO" id="GO:0005178">
    <property type="term" value="F:integrin binding"/>
    <property type="evidence" value="ECO:0007669"/>
    <property type="project" value="TreeGrafter"/>
</dbReference>
<name>A0A834J8G5_VESGE</name>
<evidence type="ECO:0000256" key="10">
    <source>
        <dbReference type="ARBA" id="ARBA00023157"/>
    </source>
</evidence>
<dbReference type="InterPro" id="IPR057073">
    <property type="entry name" value="EGF_integrin_2"/>
</dbReference>
<dbReference type="EMBL" id="JACSDZ010000020">
    <property type="protein sequence ID" value="KAF7382512.1"/>
    <property type="molecule type" value="Genomic_DNA"/>
</dbReference>
<dbReference type="InterPro" id="IPR057243">
    <property type="entry name" value="Integrin_I-EGF_CS"/>
</dbReference>
<dbReference type="PANTHER" id="PTHR10082">
    <property type="entry name" value="INTEGRIN BETA SUBUNIT"/>
    <property type="match status" value="1"/>
</dbReference>
<dbReference type="GO" id="GO:0008305">
    <property type="term" value="C:integrin complex"/>
    <property type="evidence" value="ECO:0007669"/>
    <property type="project" value="TreeGrafter"/>
</dbReference>
<dbReference type="GO" id="GO:0009986">
    <property type="term" value="C:cell surface"/>
    <property type="evidence" value="ECO:0007669"/>
    <property type="project" value="TreeGrafter"/>
</dbReference>
<dbReference type="AlphaFoldDB" id="A0A834J8G5"/>
<dbReference type="GO" id="GO:0033627">
    <property type="term" value="P:cell adhesion mediated by integrin"/>
    <property type="evidence" value="ECO:0007669"/>
    <property type="project" value="TreeGrafter"/>
</dbReference>
<dbReference type="Pfam" id="PF08725">
    <property type="entry name" value="Integrin_b_cyt"/>
    <property type="match status" value="1"/>
</dbReference>
<keyword evidence="11" id="KW-0325">Glycoprotein</keyword>
<keyword evidence="17" id="KW-1185">Reference proteome</keyword>
<dbReference type="GO" id="GO:0005925">
    <property type="term" value="C:focal adhesion"/>
    <property type="evidence" value="ECO:0007669"/>
    <property type="project" value="TreeGrafter"/>
</dbReference>
<evidence type="ECO:0000256" key="13">
    <source>
        <dbReference type="SAM" id="Phobius"/>
    </source>
</evidence>